<evidence type="ECO:0000313" key="2">
    <source>
        <dbReference type="Proteomes" id="UP000564677"/>
    </source>
</evidence>
<evidence type="ECO:0000313" key="1">
    <source>
        <dbReference type="EMBL" id="NIJ66512.1"/>
    </source>
</evidence>
<comment type="caution">
    <text evidence="1">The sequence shown here is derived from an EMBL/GenBank/DDBJ whole genome shotgun (WGS) entry which is preliminary data.</text>
</comment>
<accession>A0A7X5V3A5</accession>
<sequence>MRWRPPPMAVGGIAGLGVALLLAPATGSALGDLAAARAEHARLAALAARPASPPPLLAPGLGLRAADAAAGRGAILSRVRALARSGGVLVEEASVAQAPAGVAALRIRVSGAEKAVIALADALERGRPLMRMRNWRIEPIPEGGGIRLIGEVVAAWQ</sequence>
<dbReference type="Proteomes" id="UP000564677">
    <property type="component" value="Unassembled WGS sequence"/>
</dbReference>
<gene>
    <name evidence="1" type="ORF">FHR20_003485</name>
</gene>
<reference evidence="1 2" key="1">
    <citation type="submission" date="2020-03" db="EMBL/GenBank/DDBJ databases">
        <title>Genomic Encyclopedia of Type Strains, Phase IV (KMG-IV): sequencing the most valuable type-strain genomes for metagenomic binning, comparative biology and taxonomic classification.</title>
        <authorList>
            <person name="Goeker M."/>
        </authorList>
    </citation>
    <scope>NUCLEOTIDE SEQUENCE [LARGE SCALE GENOMIC DNA]</scope>
    <source>
        <strain evidence="1 2">DSM 4733</strain>
    </source>
</reference>
<name>A0A7X5V3A5_9SPHN</name>
<proteinExistence type="predicted"/>
<dbReference type="AlphaFoldDB" id="A0A7X5V3A5"/>
<dbReference type="RefSeq" id="WP_167300833.1">
    <property type="nucleotide sequence ID" value="NZ_JAASQV010000003.1"/>
</dbReference>
<organism evidence="1 2">
    <name type="scientific">Sphingomonas leidyi</name>
    <dbReference type="NCBI Taxonomy" id="68569"/>
    <lineage>
        <taxon>Bacteria</taxon>
        <taxon>Pseudomonadati</taxon>
        <taxon>Pseudomonadota</taxon>
        <taxon>Alphaproteobacteria</taxon>
        <taxon>Sphingomonadales</taxon>
        <taxon>Sphingomonadaceae</taxon>
        <taxon>Sphingomonas</taxon>
    </lineage>
</organism>
<protein>
    <submittedName>
        <fullName evidence="1">Uncharacterized protein</fullName>
    </submittedName>
</protein>
<keyword evidence="2" id="KW-1185">Reference proteome</keyword>
<dbReference type="EMBL" id="JAASQV010000003">
    <property type="protein sequence ID" value="NIJ66512.1"/>
    <property type="molecule type" value="Genomic_DNA"/>
</dbReference>